<dbReference type="NCBIfam" id="TIGR01076">
    <property type="entry name" value="sortase_fam"/>
    <property type="match status" value="1"/>
</dbReference>
<evidence type="ECO:0000313" key="3">
    <source>
        <dbReference type="EMBL" id="CAH1210300.1"/>
    </source>
</evidence>
<evidence type="ECO:0000256" key="2">
    <source>
        <dbReference type="SAM" id="MobiDB-lite"/>
    </source>
</evidence>
<keyword evidence="4" id="KW-1185">Reference proteome</keyword>
<gene>
    <name evidence="3" type="ORF">PAECIP111892_03458</name>
</gene>
<dbReference type="InterPro" id="IPR041999">
    <property type="entry name" value="Sortase_D_1"/>
</dbReference>
<dbReference type="Proteomes" id="UP000838324">
    <property type="component" value="Unassembled WGS sequence"/>
</dbReference>
<feature type="region of interest" description="Disordered" evidence="2">
    <location>
        <begin position="70"/>
        <end position="90"/>
    </location>
</feature>
<feature type="compositionally biased region" description="Low complexity" evidence="2">
    <location>
        <begin position="76"/>
        <end position="87"/>
    </location>
</feature>
<dbReference type="EMBL" id="CAKMMG010000004">
    <property type="protein sequence ID" value="CAH1210300.1"/>
    <property type="molecule type" value="Genomic_DNA"/>
</dbReference>
<accession>A0ABN8GLP8</accession>
<organism evidence="3 4">
    <name type="scientific">Paenibacillus auburnensis</name>
    <dbReference type="NCBI Taxonomy" id="2905649"/>
    <lineage>
        <taxon>Bacteria</taxon>
        <taxon>Bacillati</taxon>
        <taxon>Bacillota</taxon>
        <taxon>Bacilli</taxon>
        <taxon>Bacillales</taxon>
        <taxon>Paenibacillaceae</taxon>
        <taxon>Paenibacillus</taxon>
    </lineage>
</organism>
<evidence type="ECO:0000313" key="4">
    <source>
        <dbReference type="Proteomes" id="UP000838324"/>
    </source>
</evidence>
<dbReference type="InterPro" id="IPR005754">
    <property type="entry name" value="Sortase"/>
</dbReference>
<evidence type="ECO:0008006" key="5">
    <source>
        <dbReference type="Google" id="ProtNLM"/>
    </source>
</evidence>
<dbReference type="Gene3D" id="2.40.260.10">
    <property type="entry name" value="Sortase"/>
    <property type="match status" value="1"/>
</dbReference>
<protein>
    <recommendedName>
        <fullName evidence="5">Class D sortase</fullName>
    </recommendedName>
</protein>
<keyword evidence="1" id="KW-0378">Hydrolase</keyword>
<name>A0ABN8GLP8_9BACL</name>
<dbReference type="RefSeq" id="WP_236335114.1">
    <property type="nucleotide sequence ID" value="NZ_CAKMMG010000004.1"/>
</dbReference>
<proteinExistence type="predicted"/>
<dbReference type="CDD" id="cd05828">
    <property type="entry name" value="Sortase_D_1"/>
    <property type="match status" value="1"/>
</dbReference>
<dbReference type="Pfam" id="PF04203">
    <property type="entry name" value="Sortase"/>
    <property type="match status" value="1"/>
</dbReference>
<dbReference type="InterPro" id="IPR023365">
    <property type="entry name" value="Sortase_dom-sf"/>
</dbReference>
<sequence length="231" mass="25093">MRIRSGVAFAVKLIFLLSLCVLVYSAVQIFKAPVEARHALEDWAKKREEAPRLTVPEDETPLPAGMINLPAQPDDSSASTNTSISQSGTTYTEGEVIGEIYFPSLNKRVAILEGTQRPQLKRGAGHYTGSAVVGTSGNSVLAGHRDTVFRSLGSLKKHDLIEVETVDGKFVYEVTGSTIVDGEERGAIKESDTPILTLITCYPFSYVGSAPERYLLSASLIGREPLLQEQH</sequence>
<dbReference type="SUPFAM" id="SSF63817">
    <property type="entry name" value="Sortase"/>
    <property type="match status" value="1"/>
</dbReference>
<comment type="caution">
    <text evidence="3">The sequence shown here is derived from an EMBL/GenBank/DDBJ whole genome shotgun (WGS) entry which is preliminary data.</text>
</comment>
<reference evidence="3" key="1">
    <citation type="submission" date="2022-01" db="EMBL/GenBank/DDBJ databases">
        <authorList>
            <person name="Criscuolo A."/>
        </authorList>
    </citation>
    <scope>NUCLEOTIDE SEQUENCE</scope>
    <source>
        <strain evidence="3">CIP111892</strain>
    </source>
</reference>
<evidence type="ECO:0000256" key="1">
    <source>
        <dbReference type="ARBA" id="ARBA00022801"/>
    </source>
</evidence>